<evidence type="ECO:0000313" key="5">
    <source>
        <dbReference type="Proteomes" id="UP000558488"/>
    </source>
</evidence>
<gene>
    <name evidence="4" type="ORF">mPipKuh1_008348</name>
</gene>
<feature type="region of interest" description="Disordered" evidence="2">
    <location>
        <begin position="163"/>
        <end position="244"/>
    </location>
</feature>
<proteinExistence type="inferred from homology"/>
<accession>A0A7J7QV24</accession>
<dbReference type="EMBL" id="JACAGB010000136">
    <property type="protein sequence ID" value="KAF6267686.1"/>
    <property type="molecule type" value="Genomic_DNA"/>
</dbReference>
<evidence type="ECO:0000256" key="1">
    <source>
        <dbReference type="ARBA" id="ARBA00038379"/>
    </source>
</evidence>
<dbReference type="Proteomes" id="UP000558488">
    <property type="component" value="Unassembled WGS sequence"/>
</dbReference>
<dbReference type="Pfam" id="PF12480">
    <property type="entry name" value="GARIL_Rab2_bd"/>
    <property type="match status" value="1"/>
</dbReference>
<keyword evidence="5" id="KW-1185">Reference proteome</keyword>
<dbReference type="GO" id="GO:0005634">
    <property type="term" value="C:nucleus"/>
    <property type="evidence" value="ECO:0007669"/>
    <property type="project" value="TreeGrafter"/>
</dbReference>
<comment type="similarity">
    <text evidence="1">Belongs to the GARIN family.</text>
</comment>
<name>A0A7J7QV24_PIPKU</name>
<dbReference type="AlphaFoldDB" id="A0A7J7QV24"/>
<feature type="compositionally biased region" description="Low complexity" evidence="2">
    <location>
        <begin position="226"/>
        <end position="243"/>
    </location>
</feature>
<dbReference type="PANTHER" id="PTHR22574:SF12">
    <property type="entry name" value="GOLGI-ASSOCIATED RAB2 INTERACTOR PROTEIN 5B"/>
    <property type="match status" value="1"/>
</dbReference>
<evidence type="ECO:0000313" key="4">
    <source>
        <dbReference type="EMBL" id="KAF6267686.1"/>
    </source>
</evidence>
<reference evidence="4 5" key="1">
    <citation type="journal article" date="2020" name="Nature">
        <title>Six reference-quality genomes reveal evolution of bat adaptations.</title>
        <authorList>
            <person name="Jebb D."/>
            <person name="Huang Z."/>
            <person name="Pippel M."/>
            <person name="Hughes G.M."/>
            <person name="Lavrichenko K."/>
            <person name="Devanna P."/>
            <person name="Winkler S."/>
            <person name="Jermiin L.S."/>
            <person name="Skirmuntt E.C."/>
            <person name="Katzourakis A."/>
            <person name="Burkitt-Gray L."/>
            <person name="Ray D.A."/>
            <person name="Sullivan K.A.M."/>
            <person name="Roscito J.G."/>
            <person name="Kirilenko B.M."/>
            <person name="Davalos L.M."/>
            <person name="Corthals A.P."/>
            <person name="Power M.L."/>
            <person name="Jones G."/>
            <person name="Ransome R.D."/>
            <person name="Dechmann D.K.N."/>
            <person name="Locatelli A.G."/>
            <person name="Puechmaille S.J."/>
            <person name="Fedrigo O."/>
            <person name="Jarvis E.D."/>
            <person name="Hiller M."/>
            <person name="Vernes S.C."/>
            <person name="Myers E.W."/>
            <person name="Teeling E.C."/>
        </authorList>
    </citation>
    <scope>NUCLEOTIDE SEQUENCE [LARGE SCALE GENOMIC DNA]</scope>
    <source>
        <strain evidence="4">MPipKuh1</strain>
        <tissue evidence="4">Flight muscle</tissue>
    </source>
</reference>
<organism evidence="4 5">
    <name type="scientific">Pipistrellus kuhlii</name>
    <name type="common">Kuhl's pipistrelle</name>
    <dbReference type="NCBI Taxonomy" id="59472"/>
    <lineage>
        <taxon>Eukaryota</taxon>
        <taxon>Metazoa</taxon>
        <taxon>Chordata</taxon>
        <taxon>Craniata</taxon>
        <taxon>Vertebrata</taxon>
        <taxon>Euteleostomi</taxon>
        <taxon>Mammalia</taxon>
        <taxon>Eutheria</taxon>
        <taxon>Laurasiatheria</taxon>
        <taxon>Chiroptera</taxon>
        <taxon>Yangochiroptera</taxon>
        <taxon>Vespertilionidae</taxon>
        <taxon>Pipistrellus</taxon>
    </lineage>
</organism>
<evidence type="ECO:0000259" key="3">
    <source>
        <dbReference type="Pfam" id="PF12480"/>
    </source>
</evidence>
<dbReference type="PANTHER" id="PTHR22574">
    <property type="match status" value="1"/>
</dbReference>
<sequence>MNRLWNLWRVEPPPGPPMWVPILGQLQRTLRQGDYPPLRPLPMFESDFVQVTSRGAPVYVHHSSNHLTMGVAASLPSAPLPDLLLIARPSEDRDCPHLLLSRMIPLALVRLYVHNQPARCLKLCLLTGRYYYLELNAPDREKAFLFRRWVRLISLLREAPAPGAPGALSTPPSELAQATPPASTWQLQDQPHSRRSATAAGPRKMLAAPKQKAQARRPGPDRGALRPEPSAAAPPSRGPFRSRAVGDSVPLVWSQLEALGSGKRGGEKK</sequence>
<feature type="domain" description="Golgi associated RAB2 interactor protein-like Rab2B-binding" evidence="3">
    <location>
        <begin position="98"/>
        <end position="158"/>
    </location>
</feature>
<feature type="compositionally biased region" description="Polar residues" evidence="2">
    <location>
        <begin position="180"/>
        <end position="190"/>
    </location>
</feature>
<evidence type="ECO:0000256" key="2">
    <source>
        <dbReference type="SAM" id="MobiDB-lite"/>
    </source>
</evidence>
<dbReference type="InterPro" id="IPR022168">
    <property type="entry name" value="GARIL-like_Rab2B-bd"/>
</dbReference>
<comment type="caution">
    <text evidence="4">The sequence shown here is derived from an EMBL/GenBank/DDBJ whole genome shotgun (WGS) entry which is preliminary data.</text>
</comment>
<protein>
    <recommendedName>
        <fullName evidence="3">Golgi associated RAB2 interactor protein-like Rab2B-binding domain-containing protein</fullName>
    </recommendedName>
</protein>